<dbReference type="OrthoDB" id="120763at2759"/>
<protein>
    <recommendedName>
        <fullName evidence="2">Ndc10 domain-containing protein</fullName>
    </recommendedName>
</protein>
<sequence>MLASLKREKHEKDKREYEKDKQEYADRGVGSLLDGVILEHEAYTEGCALVMIMEQGKTNQYGRREFRSCIWHRNVEVCPIEALGFYLCYRWSVQTEDVPNFLVPEEWYDVKVRKAGKNRTTPWTYRVTGLHETLTVTLIG</sequence>
<proteinExistence type="predicted"/>
<reference evidence="4" key="1">
    <citation type="submission" date="2017-03" db="EMBL/GenBank/DDBJ databases">
        <title>Phytopthora megakarya and P. palmivora, two closely related causual agents of cacao black pod achieved similar genome size and gene model numbers by different mechanisms.</title>
        <authorList>
            <person name="Ali S."/>
            <person name="Shao J."/>
            <person name="Larry D.J."/>
            <person name="Kronmiller B."/>
            <person name="Shen D."/>
            <person name="Strem M.D."/>
            <person name="Melnick R.L."/>
            <person name="Guiltinan M.J."/>
            <person name="Tyler B.M."/>
            <person name="Meinhardt L.W."/>
            <person name="Bailey B.A."/>
        </authorList>
    </citation>
    <scope>NUCLEOTIDE SEQUENCE [LARGE SCALE GENOMIC DNA]</scope>
    <source>
        <strain evidence="4">zdho120</strain>
    </source>
</reference>
<evidence type="ECO:0000256" key="1">
    <source>
        <dbReference type="SAM" id="MobiDB-lite"/>
    </source>
</evidence>
<organism evidence="3 4">
    <name type="scientific">Phytophthora megakarya</name>
    <dbReference type="NCBI Taxonomy" id="4795"/>
    <lineage>
        <taxon>Eukaryota</taxon>
        <taxon>Sar</taxon>
        <taxon>Stramenopiles</taxon>
        <taxon>Oomycota</taxon>
        <taxon>Peronosporomycetes</taxon>
        <taxon>Peronosporales</taxon>
        <taxon>Peronosporaceae</taxon>
        <taxon>Phytophthora</taxon>
    </lineage>
</organism>
<name>A0A225UE60_9STRA</name>
<dbReference type="InterPro" id="IPR031872">
    <property type="entry name" value="NDC10_II"/>
</dbReference>
<dbReference type="AlphaFoldDB" id="A0A225UE60"/>
<gene>
    <name evidence="3" type="ORF">PHMEG_00040110</name>
</gene>
<accession>A0A225UE60</accession>
<feature type="region of interest" description="Disordered" evidence="1">
    <location>
        <begin position="1"/>
        <end position="20"/>
    </location>
</feature>
<dbReference type="GO" id="GO:0003677">
    <property type="term" value="F:DNA binding"/>
    <property type="evidence" value="ECO:0007669"/>
    <property type="project" value="InterPro"/>
</dbReference>
<dbReference type="EMBL" id="NBNE01020459">
    <property type="protein sequence ID" value="OWY91345.1"/>
    <property type="molecule type" value="Genomic_DNA"/>
</dbReference>
<dbReference type="Gene3D" id="1.10.443.20">
    <property type="entry name" value="Centromere DNA-binding protein complex CBF3 subunit, domain 2"/>
    <property type="match status" value="1"/>
</dbReference>
<comment type="caution">
    <text evidence="3">The sequence shown here is derived from an EMBL/GenBank/DDBJ whole genome shotgun (WGS) entry which is preliminary data.</text>
</comment>
<feature type="domain" description="Ndc10" evidence="2">
    <location>
        <begin position="39"/>
        <end position="120"/>
    </location>
</feature>
<evidence type="ECO:0000259" key="2">
    <source>
        <dbReference type="Pfam" id="PF16787"/>
    </source>
</evidence>
<keyword evidence="4" id="KW-1185">Reference proteome</keyword>
<evidence type="ECO:0000313" key="4">
    <source>
        <dbReference type="Proteomes" id="UP000198211"/>
    </source>
</evidence>
<dbReference type="Proteomes" id="UP000198211">
    <property type="component" value="Unassembled WGS sequence"/>
</dbReference>
<dbReference type="InterPro" id="IPR038279">
    <property type="entry name" value="Ndc10_dom2_sf"/>
</dbReference>
<evidence type="ECO:0000313" key="3">
    <source>
        <dbReference type="EMBL" id="OWY91345.1"/>
    </source>
</evidence>
<dbReference type="Pfam" id="PF16787">
    <property type="entry name" value="NDC10_II"/>
    <property type="match status" value="1"/>
</dbReference>